<feature type="compositionally biased region" description="Basic and acidic residues" evidence="2">
    <location>
        <begin position="1136"/>
        <end position="1156"/>
    </location>
</feature>
<reference evidence="5" key="3">
    <citation type="submission" date="2025-09" db="UniProtKB">
        <authorList>
            <consortium name="Ensembl"/>
        </authorList>
    </citation>
    <scope>IDENTIFICATION</scope>
</reference>
<dbReference type="SUPFAM" id="SSF101447">
    <property type="entry name" value="Formin homology 2 domain (FH2 domain)"/>
    <property type="match status" value="1"/>
</dbReference>
<dbReference type="SMART" id="SM00498">
    <property type="entry name" value="FH2"/>
    <property type="match status" value="1"/>
</dbReference>
<dbReference type="Pfam" id="PF06367">
    <property type="entry name" value="Drf_FH3"/>
    <property type="match status" value="1"/>
</dbReference>
<feature type="region of interest" description="Disordered" evidence="2">
    <location>
        <begin position="976"/>
        <end position="1000"/>
    </location>
</feature>
<dbReference type="InterPro" id="IPR016024">
    <property type="entry name" value="ARM-type_fold"/>
</dbReference>
<evidence type="ECO:0000313" key="6">
    <source>
        <dbReference type="Proteomes" id="UP000314982"/>
    </source>
</evidence>
<dbReference type="Gene3D" id="1.20.58.2220">
    <property type="entry name" value="Formin, FH2 domain"/>
    <property type="match status" value="1"/>
</dbReference>
<keyword evidence="6" id="KW-1185">Reference proteome</keyword>
<feature type="compositionally biased region" description="Low complexity" evidence="2">
    <location>
        <begin position="1190"/>
        <end position="1201"/>
    </location>
</feature>
<feature type="compositionally biased region" description="Basic residues" evidence="2">
    <location>
        <begin position="1242"/>
        <end position="1253"/>
    </location>
</feature>
<dbReference type="GO" id="GO:0003779">
    <property type="term" value="F:actin binding"/>
    <property type="evidence" value="ECO:0007669"/>
    <property type="project" value="InterPro"/>
</dbReference>
<dbReference type="Proteomes" id="UP000314982">
    <property type="component" value="Unassembled WGS sequence"/>
</dbReference>
<evidence type="ECO:0000259" key="3">
    <source>
        <dbReference type="PROSITE" id="PS51232"/>
    </source>
</evidence>
<dbReference type="InterPro" id="IPR014768">
    <property type="entry name" value="GBD/FH3_dom"/>
</dbReference>
<accession>A0A4W5R9G1</accession>
<dbReference type="SMART" id="SM01139">
    <property type="entry name" value="Drf_FH3"/>
    <property type="match status" value="1"/>
</dbReference>
<dbReference type="PANTHER" id="PTHR46345">
    <property type="entry name" value="INVERTED FORMIN-2"/>
    <property type="match status" value="1"/>
</dbReference>
<feature type="compositionally biased region" description="Pro residues" evidence="2">
    <location>
        <begin position="496"/>
        <end position="557"/>
    </location>
</feature>
<dbReference type="PANTHER" id="PTHR46345:SF5">
    <property type="entry name" value="INVERTED FORMIN-2"/>
    <property type="match status" value="1"/>
</dbReference>
<dbReference type="SMART" id="SM01140">
    <property type="entry name" value="Drf_GBD"/>
    <property type="match status" value="1"/>
</dbReference>
<evidence type="ECO:0000256" key="1">
    <source>
        <dbReference type="SAM" id="Coils"/>
    </source>
</evidence>
<dbReference type="GO" id="GO:0030036">
    <property type="term" value="P:actin cytoskeleton organization"/>
    <property type="evidence" value="ECO:0007669"/>
    <property type="project" value="InterPro"/>
</dbReference>
<evidence type="ECO:0000256" key="2">
    <source>
        <dbReference type="SAM" id="MobiDB-lite"/>
    </source>
</evidence>
<feature type="domain" description="FH2" evidence="4">
    <location>
        <begin position="596"/>
        <end position="985"/>
    </location>
</feature>
<keyword evidence="1" id="KW-0175">Coiled coil</keyword>
<feature type="domain" description="GBD/FH3" evidence="3">
    <location>
        <begin position="45"/>
        <end position="414"/>
    </location>
</feature>
<feature type="coiled-coil region" evidence="1">
    <location>
        <begin position="871"/>
        <end position="921"/>
    </location>
</feature>
<dbReference type="Pfam" id="PF02181">
    <property type="entry name" value="FH2"/>
    <property type="match status" value="1"/>
</dbReference>
<dbReference type="GeneTree" id="ENSGT00940000155691"/>
<feature type="compositionally biased region" description="Basic and acidic residues" evidence="2">
    <location>
        <begin position="987"/>
        <end position="997"/>
    </location>
</feature>
<evidence type="ECO:0000259" key="4">
    <source>
        <dbReference type="PROSITE" id="PS51444"/>
    </source>
</evidence>
<protein>
    <submittedName>
        <fullName evidence="5">Inverted formin 2</fullName>
    </submittedName>
</protein>
<feature type="compositionally biased region" description="Basic and acidic residues" evidence="2">
    <location>
        <begin position="1169"/>
        <end position="1183"/>
    </location>
</feature>
<reference evidence="6" key="1">
    <citation type="submission" date="2018-06" db="EMBL/GenBank/DDBJ databases">
        <title>Genome assembly of Danube salmon.</title>
        <authorList>
            <person name="Macqueen D.J."/>
            <person name="Gundappa M.K."/>
        </authorList>
    </citation>
    <scope>NUCLEOTIDE SEQUENCE [LARGE SCALE GENOMIC DNA]</scope>
</reference>
<dbReference type="Gene3D" id="1.25.10.10">
    <property type="entry name" value="Leucine-rich Repeat Variant"/>
    <property type="match status" value="1"/>
</dbReference>
<proteinExistence type="predicted"/>
<feature type="region of interest" description="Disordered" evidence="2">
    <location>
        <begin position="492"/>
        <end position="557"/>
    </location>
</feature>
<dbReference type="InterPro" id="IPR010473">
    <property type="entry name" value="GTPase-bd"/>
</dbReference>
<feature type="compositionally biased region" description="Polar residues" evidence="2">
    <location>
        <begin position="1072"/>
        <end position="1113"/>
    </location>
</feature>
<dbReference type="SUPFAM" id="SSF48371">
    <property type="entry name" value="ARM repeat"/>
    <property type="match status" value="1"/>
</dbReference>
<sequence length="1253" mass="137849">MQLMSVSEQGNATIDNLENSAARFGQCIPCVSTKTRAHRNCKKLATTKSYLRFAVEFEQLKGYVRSLFSVAMAAKASKGKWGALKEHLTSSPPDRDAHLEANLENSDPELCIRLLQVPTVVNYSGVRRRLEGSDQEWMVQFLELNGLDLLMEALQRLSGRGCARIADALLQLTCVACVKAVMNSSAGLHFILDNEGYVRTLSQALDTSNTMVKMQVFELLAALALFNPQGHHLAMDALEHYKSVNMQQYRFSVIMNELHATDNVPYMVVLMSVVNVIIFGVDDLRKRDKLRKEFIGLQLLQLLPKLRETEDVDLNIQCEAFEDTMAEDEEEMERVYGGIDMSSHQEVFTTLFTKLSSSPASVQLLSILQALLLVGPERSEVWLALEALADRATLLAQDPEVDSTECLMERLVSSKGQQGSPKVKTTDRGVQIDRLIGQSDVLIKEYTATAPPPHPPLSPPLPSMITFVPPLPGFSGMPPPGLPLLPPLLPGMGHGGPPPPPPLPGMMGPPPPPPLPGMMGPPPPPPLPGMMGPPPPPPLPGMMGPPPPPPLPGMMGPPPPPPLPGMMGPPPPLGVDDIIVAQSVQTLGRSCYASSPKAGRCPTLRMKKLNWQKLPSRVVTDSHSMWTSVQVDSLEPDYSSIEELFCLPVTDSKVKGSTPAVKQEPKEISFIDAKKNLNLNIFLKQFRCSHKDFVAMIQKGDRSKFDVEVLKQLQKLQPEKHEIENLKSYQGEREKLAGVDQFYLQLLAVPCYTLRIECMLLCEEISSVLLMMQPKVKLLDEACESLRVSTRLPSFCMLILDVGNFLNYGSHTGNAEGFKISTLLKLTETKANKSRITLLHHILEKAEQNHDDLLNLPDDLEICEKAARVNLESIQSEASLLIKRLKDSEKKVASSSVEAIKEQYLTAIQGSQEACRELEARFASIDRKKEDLAQYLCEDSSRLSLEDLFSTLHSFRGLFIKALKDNQTRREQAIKAEKRKKQQEEEDSKRPGGENRKIIRKAPLVQEEGCIIDHLLSDIRNGYALRKTKHQADRTSLPSADKKGDSSQPGEQGTKLKGTSAIDAKEEVEKVTSPNDLGQQSGDPVVGESSSGLPTDPSLHSCSPKTSGPSDLHTTTKDHIQSEDLNPGMDSSTARQLKEESPEGEGSKAAESKVENVNRNAFSAGGDGPKSRDGETDGNRESGTDGNGLEETQSSESPSTTAAVDAESKQQAPKWGRTNRHGKAKRKGKDHTKLKKVDARRRMSPKAKRNNEC</sequence>
<dbReference type="PROSITE" id="PS51444">
    <property type="entry name" value="FH2"/>
    <property type="match status" value="1"/>
</dbReference>
<dbReference type="InterPro" id="IPR010472">
    <property type="entry name" value="FH3_dom"/>
</dbReference>
<name>A0A4W5R9G1_9TELE</name>
<dbReference type="GO" id="GO:0031267">
    <property type="term" value="F:small GTPase binding"/>
    <property type="evidence" value="ECO:0007669"/>
    <property type="project" value="InterPro"/>
</dbReference>
<reference evidence="5" key="2">
    <citation type="submission" date="2025-08" db="UniProtKB">
        <authorList>
            <consortium name="Ensembl"/>
        </authorList>
    </citation>
    <scope>IDENTIFICATION</scope>
</reference>
<feature type="region of interest" description="Disordered" evidence="2">
    <location>
        <begin position="1029"/>
        <end position="1253"/>
    </location>
</feature>
<evidence type="ECO:0000313" key="5">
    <source>
        <dbReference type="Ensembl" id="ENSHHUP00000081014.1"/>
    </source>
</evidence>
<dbReference type="STRING" id="62062.ENSHHUP00000081014"/>
<dbReference type="InterPro" id="IPR042201">
    <property type="entry name" value="FH2_Formin_sf"/>
</dbReference>
<dbReference type="AlphaFoldDB" id="A0A4W5R9G1"/>
<feature type="compositionally biased region" description="Basic residues" evidence="2">
    <location>
        <begin position="1217"/>
        <end position="1234"/>
    </location>
</feature>
<dbReference type="PROSITE" id="PS51232">
    <property type="entry name" value="GBD_FH3"/>
    <property type="match status" value="1"/>
</dbReference>
<organism evidence="5 6">
    <name type="scientific">Hucho hucho</name>
    <name type="common">huchen</name>
    <dbReference type="NCBI Taxonomy" id="62062"/>
    <lineage>
        <taxon>Eukaryota</taxon>
        <taxon>Metazoa</taxon>
        <taxon>Chordata</taxon>
        <taxon>Craniata</taxon>
        <taxon>Vertebrata</taxon>
        <taxon>Euteleostomi</taxon>
        <taxon>Actinopterygii</taxon>
        <taxon>Neopterygii</taxon>
        <taxon>Teleostei</taxon>
        <taxon>Protacanthopterygii</taxon>
        <taxon>Salmoniformes</taxon>
        <taxon>Salmonidae</taxon>
        <taxon>Salmoninae</taxon>
        <taxon>Hucho</taxon>
    </lineage>
</organism>
<dbReference type="Pfam" id="PF06371">
    <property type="entry name" value="Drf_GBD"/>
    <property type="match status" value="1"/>
</dbReference>
<dbReference type="InterPro" id="IPR011989">
    <property type="entry name" value="ARM-like"/>
</dbReference>
<dbReference type="Ensembl" id="ENSHHUT00000083594.1">
    <property type="protein sequence ID" value="ENSHHUP00000081014.1"/>
    <property type="gene ID" value="ENSHHUG00000047118.1"/>
</dbReference>
<dbReference type="InterPro" id="IPR015425">
    <property type="entry name" value="FH2_Formin"/>
</dbReference>